<dbReference type="Gene3D" id="3.40.109.10">
    <property type="entry name" value="NADH Oxidase"/>
    <property type="match status" value="1"/>
</dbReference>
<dbReference type="Pfam" id="PF00881">
    <property type="entry name" value="Nitroreductase"/>
    <property type="match status" value="1"/>
</dbReference>
<dbReference type="EMBL" id="CP006018">
    <property type="protein sequence ID" value="AIC91363.1"/>
    <property type="molecule type" value="Genomic_DNA"/>
</dbReference>
<sequence length="281" mass="31152">MTTSIQSPGEAGKGGESAEYERTVRNRTIDTLLNRRTIRSFTDEAIDPDTVAVLEETAQHAATSRYFNEWSAIRITDSDKARAIADMAHQDYVSQAPLLYIFLADQRRNADLARQEGVDIDADTFVLNTGYAFLQSQNDAVLALHAMETAANSLGLGSVILGSVINDVEGLIDLLDLPRLVYPVLGLAIGHPDQDPPLKPRMPRAAQIFLNSYGQSERPGEAERALKDFDEAVRLYYRDLRQLDAPRKAFSQIMADKSCNPKGDHEPMLPSIQAQGFDMNR</sequence>
<name>A0A087VSP5_9BIFI</name>
<feature type="region of interest" description="Disordered" evidence="6">
    <location>
        <begin position="259"/>
        <end position="281"/>
    </location>
</feature>
<keyword evidence="9" id="KW-1185">Reference proteome</keyword>
<evidence type="ECO:0000259" key="7">
    <source>
        <dbReference type="Pfam" id="PF00881"/>
    </source>
</evidence>
<accession>A0A087VSP5</accession>
<dbReference type="GeneID" id="91565582"/>
<gene>
    <name evidence="8" type="ORF">BINDI_0077</name>
</gene>
<dbReference type="KEGG" id="bii:BINDI_0077"/>
<evidence type="ECO:0000313" key="9">
    <source>
        <dbReference type="Proteomes" id="UP000028569"/>
    </source>
</evidence>
<dbReference type="PIRSF" id="PIRSF005426">
    <property type="entry name" value="Frp"/>
    <property type="match status" value="1"/>
</dbReference>
<proteinExistence type="inferred from homology"/>
<dbReference type="InterPro" id="IPR029479">
    <property type="entry name" value="Nitroreductase"/>
</dbReference>
<dbReference type="EC" id="1.5.1.38" evidence="8"/>
<dbReference type="SUPFAM" id="SSF55469">
    <property type="entry name" value="FMN-dependent nitroreductase-like"/>
    <property type="match status" value="1"/>
</dbReference>
<evidence type="ECO:0000256" key="2">
    <source>
        <dbReference type="ARBA" id="ARBA00022630"/>
    </source>
</evidence>
<keyword evidence="4 5" id="KW-0560">Oxidoreductase</keyword>
<protein>
    <submittedName>
        <fullName evidence="8">Nitro/flavin reductase</fullName>
        <ecNumber evidence="8">1.5.1.38</ecNumber>
    </submittedName>
</protein>
<dbReference type="HOGENOM" id="CLU_070764_0_2_11"/>
<feature type="domain" description="Nitroreductase" evidence="7">
    <location>
        <begin position="33"/>
        <end position="191"/>
    </location>
</feature>
<reference evidence="8 9" key="1">
    <citation type="journal article" date="2014" name="Appl. Environ. Microbiol.">
        <title>Genomic encyclopedia of type strains of the genus Bifidobacterium.</title>
        <authorList>
            <person name="Milani C."/>
            <person name="Lugli G.A."/>
            <person name="Duranti S."/>
            <person name="Turroni F."/>
            <person name="Bottacini F."/>
            <person name="Mangifesta M."/>
            <person name="Sanchez B."/>
            <person name="Viappiani A."/>
            <person name="Mancabelli L."/>
            <person name="Taminiau B."/>
            <person name="Delcenserie V."/>
            <person name="Barrangou R."/>
            <person name="Margolles A."/>
            <person name="van Sinderen D."/>
            <person name="Ventura M."/>
        </authorList>
    </citation>
    <scope>NUCLEOTIDE SEQUENCE [LARGE SCALE GENOMIC DNA]</scope>
    <source>
        <strain evidence="8 9">LMG 11587</strain>
    </source>
</reference>
<evidence type="ECO:0000256" key="1">
    <source>
        <dbReference type="ARBA" id="ARBA00008366"/>
    </source>
</evidence>
<dbReference type="PANTHER" id="PTHR43425">
    <property type="entry name" value="OXYGEN-INSENSITIVE NADPH NITROREDUCTASE"/>
    <property type="match status" value="1"/>
</dbReference>
<dbReference type="InterPro" id="IPR016446">
    <property type="entry name" value="Flavin_OxRdtase_Frp"/>
</dbReference>
<dbReference type="OrthoDB" id="3181400at2"/>
<dbReference type="PANTHER" id="PTHR43425:SF2">
    <property type="entry name" value="OXYGEN-INSENSITIVE NADPH NITROREDUCTASE"/>
    <property type="match status" value="1"/>
</dbReference>
<keyword evidence="5" id="KW-0521">NADP</keyword>
<dbReference type="AlphaFoldDB" id="A0A087VSP5"/>
<evidence type="ECO:0000256" key="5">
    <source>
        <dbReference type="PIRNR" id="PIRNR005426"/>
    </source>
</evidence>
<evidence type="ECO:0000256" key="3">
    <source>
        <dbReference type="ARBA" id="ARBA00022643"/>
    </source>
</evidence>
<dbReference type="GO" id="GO:0052873">
    <property type="term" value="F:FMN reductase (NADPH) activity"/>
    <property type="evidence" value="ECO:0007669"/>
    <property type="project" value="UniProtKB-EC"/>
</dbReference>
<dbReference type="RefSeq" id="WP_081830725.1">
    <property type="nucleotide sequence ID" value="NZ_CP006018.1"/>
</dbReference>
<keyword evidence="2 5" id="KW-0285">Flavoprotein</keyword>
<dbReference type="Proteomes" id="UP000028569">
    <property type="component" value="Chromosome"/>
</dbReference>
<organism evidence="8 9">
    <name type="scientific">Bifidobacterium [indicum] DSM 20214 = LMG 11587</name>
    <dbReference type="NCBI Taxonomy" id="1341694"/>
    <lineage>
        <taxon>Bacteria</taxon>
        <taxon>Bacillati</taxon>
        <taxon>Actinomycetota</taxon>
        <taxon>Actinomycetes</taxon>
        <taxon>Bifidobacteriales</taxon>
        <taxon>Bifidobacteriaceae</taxon>
        <taxon>Bifidobacterium</taxon>
    </lineage>
</organism>
<dbReference type="InterPro" id="IPR000415">
    <property type="entry name" value="Nitroreductase-like"/>
</dbReference>
<evidence type="ECO:0000256" key="4">
    <source>
        <dbReference type="ARBA" id="ARBA00023002"/>
    </source>
</evidence>
<keyword evidence="3 5" id="KW-0288">FMN</keyword>
<comment type="similarity">
    <text evidence="1 5">Belongs to the flavin oxidoreductase frp family.</text>
</comment>
<evidence type="ECO:0000313" key="8">
    <source>
        <dbReference type="EMBL" id="AIC91363.1"/>
    </source>
</evidence>
<evidence type="ECO:0000256" key="6">
    <source>
        <dbReference type="SAM" id="MobiDB-lite"/>
    </source>
</evidence>
<feature type="region of interest" description="Disordered" evidence="6">
    <location>
        <begin position="1"/>
        <end position="21"/>
    </location>
</feature>